<evidence type="ECO:0000313" key="1">
    <source>
        <dbReference type="EMBL" id="TXB65876.1"/>
    </source>
</evidence>
<gene>
    <name evidence="1" type="ORF">FRY74_04715</name>
</gene>
<protein>
    <submittedName>
        <fullName evidence="1">Uncharacterized protein</fullName>
    </submittedName>
</protein>
<dbReference type="RefSeq" id="WP_147099134.1">
    <property type="nucleotide sequence ID" value="NZ_VOOS01000002.1"/>
</dbReference>
<dbReference type="Proteomes" id="UP000321721">
    <property type="component" value="Unassembled WGS sequence"/>
</dbReference>
<name>A0A5C6RTS3_9FLAO</name>
<accession>A0A5C6RTS3</accession>
<dbReference type="OrthoDB" id="1116689at2"/>
<proteinExistence type="predicted"/>
<sequence>MIKRYSFLNHPFYFVLANANQMVAGIDKVVAVYYNQTQKQLEVLEYTDKLDSLTFDDDYINDLRKAKEKYNWINQSQVPFETSKVDFGQLTFDDEKNNSVLELRFKNKYDNRYDVLYLYFKSNIGNFKLSSIDEAMAVAVKEVIQRLLHQQIELIIKDNDLNSEIHEKISASFNHVDLQLEIDRVKKEKFNQSKAIYSYILNKLIHKEAFEMVLSNNAIEKLLHLNVSLESVEQILLDSIEVVVNKHRFFDFFEITAEDIFINSAVERKTTTSIKQEQLLKTVQFLDKYESAAKLLISKNEKITGLNIGAYCSPEVSPAAISDVLKKHSKKIIVLLNAHPEKWLTIRKQFKPLRNIYEKQAQSYHGLMGA</sequence>
<dbReference type="AlphaFoldDB" id="A0A5C6RTS3"/>
<dbReference type="EMBL" id="VOOS01000002">
    <property type="protein sequence ID" value="TXB65876.1"/>
    <property type="molecule type" value="Genomic_DNA"/>
</dbReference>
<reference evidence="1 2" key="1">
    <citation type="submission" date="2019-08" db="EMBL/GenBank/DDBJ databases">
        <title>Genome of Vicingus serpentipes NCIMB 15042.</title>
        <authorList>
            <person name="Bowman J.P."/>
        </authorList>
    </citation>
    <scope>NUCLEOTIDE SEQUENCE [LARGE SCALE GENOMIC DNA]</scope>
    <source>
        <strain evidence="1 2">NCIMB 15042</strain>
    </source>
</reference>
<evidence type="ECO:0000313" key="2">
    <source>
        <dbReference type="Proteomes" id="UP000321721"/>
    </source>
</evidence>
<comment type="caution">
    <text evidence="1">The sequence shown here is derived from an EMBL/GenBank/DDBJ whole genome shotgun (WGS) entry which is preliminary data.</text>
</comment>
<organism evidence="1 2">
    <name type="scientific">Vicingus serpentipes</name>
    <dbReference type="NCBI Taxonomy" id="1926625"/>
    <lineage>
        <taxon>Bacteria</taxon>
        <taxon>Pseudomonadati</taxon>
        <taxon>Bacteroidota</taxon>
        <taxon>Flavobacteriia</taxon>
        <taxon>Flavobacteriales</taxon>
        <taxon>Vicingaceae</taxon>
        <taxon>Vicingus</taxon>
    </lineage>
</organism>
<keyword evidence="2" id="KW-1185">Reference proteome</keyword>